<name>A0AC61MQ23_9FIRM</name>
<evidence type="ECO:0000313" key="2">
    <source>
        <dbReference type="Proteomes" id="UP000595814"/>
    </source>
</evidence>
<gene>
    <name evidence="1" type="primary">mutS</name>
    <name evidence="1" type="ORF">JFY71_09975</name>
</gene>
<keyword evidence="2" id="KW-1185">Reference proteome</keyword>
<reference evidence="1 2" key="1">
    <citation type="journal article" date="2022" name="Int. J. Syst. Evol. Microbiol.">
        <title>Miniphocaeibacter halophilus sp. nov., an ammonium-tolerant acetate-producing bacterium isolated from a biogas system.</title>
        <authorList>
            <person name="Schnurer A."/>
            <person name="Singh A."/>
            <person name="Bi S."/>
            <person name="Qiao W."/>
            <person name="Westerholm M."/>
        </authorList>
    </citation>
    <scope>NUCLEOTIDE SEQUENCE [LARGE SCALE GENOMIC DNA]</scope>
    <source>
        <strain evidence="1 2">AMB_01</strain>
    </source>
</reference>
<proteinExistence type="predicted"/>
<dbReference type="Proteomes" id="UP000595814">
    <property type="component" value="Chromosome"/>
</dbReference>
<sequence>MNNYTPMIKQYLEIKEKNRDSILFFRLGDFYEMFFEDAIIASKELEIVLTQRDCGGGEKCPMCGVPYHVSDVYISKLVAKGYKVAICEQLEDPRKAKGLVKRDIIRIVTPGTIIDDSVSEKGDNNYLMSIYIDEKNIGISYCDVLEGIINFTKLRFSNINDVRKNIENEISRINPSEIVINENKIIHNEIIENLSASNNLLFTIVDKLSIEDSIAIIQKKLNIDVEKTDYKEKSYIGAIASILNYIYIYQEERLQHLNNINFYEVDKFLNIDSHTIVNLEIQKNLFTGNKKGSLFDVLNKTNTSMGSRLLHNFLEMPLMEKNKILERQLIVEKIFENKKLQELLTSSLKDIYDLDRIIGKLSYGRANGRDLIALKLSIEKIPTIIKDLKDANDTILVKLAKDIDSLEDIYKLINESIVDEPPLTITEGNLIKIGFNSELDNIRNNKVIGKQKLIEYEKNEKEKNSIKNLKIVFNKKLGYFIDVTKGNLKNVPDYYIRKQTLTNSERFTTEELENIQNLILSSENEIFDKEYEIFNNIRDIILQNVERVKDTSNILSYLDVFNSLAKVAYSNDYVKPTINNIGIIDIVGGRHPVVEQSIGRSNFISNNVNIGSGFNNIQIITGPNMSGKSTYLRQVAILVIMAQIGSFVPANSANISIVDKIFTRIGASDNLYKGESTFMVEMNEVSNIITNATKDSLLILDEVGRGTSTFDGLSIAWAIIEHISTKIKAKTLFATHYHELTELENKLDNVINLQVQIEEYKNEIIFLRKIIKGKTDKSYGIEVARLAGLPKSLTDRAKTILKNIESKNEDSNLNIFENIIEEAQMDIEDVKRDEFIESLTKVDINSLSPIEALTLLDEFIEKAKDL</sequence>
<protein>
    <submittedName>
        <fullName evidence="1">DNA mismatch repair protein MutS</fullName>
    </submittedName>
</protein>
<organism evidence="1 2">
    <name type="scientific">Miniphocaeibacter halophilus</name>
    <dbReference type="NCBI Taxonomy" id="2931922"/>
    <lineage>
        <taxon>Bacteria</taxon>
        <taxon>Bacillati</taxon>
        <taxon>Bacillota</taxon>
        <taxon>Tissierellia</taxon>
        <taxon>Tissierellales</taxon>
        <taxon>Peptoniphilaceae</taxon>
        <taxon>Miniphocaeibacter</taxon>
    </lineage>
</organism>
<dbReference type="EMBL" id="CP066744">
    <property type="protein sequence ID" value="QQK07607.1"/>
    <property type="molecule type" value="Genomic_DNA"/>
</dbReference>
<evidence type="ECO:0000313" key="1">
    <source>
        <dbReference type="EMBL" id="QQK07607.1"/>
    </source>
</evidence>
<accession>A0AC61MQ23</accession>